<reference evidence="6" key="2">
    <citation type="submission" date="2021-04" db="EMBL/GenBank/DDBJ databases">
        <authorList>
            <person name="Gilroy R."/>
        </authorList>
    </citation>
    <scope>NUCLEOTIDE SEQUENCE</scope>
    <source>
        <strain evidence="6">USAMLcec2-132</strain>
    </source>
</reference>
<name>A0A9D2NI45_9FIRM</name>
<comment type="caution">
    <text evidence="6">The sequence shown here is derived from an EMBL/GenBank/DDBJ whole genome shotgun (WGS) entry which is preliminary data.</text>
</comment>
<dbReference type="PANTHER" id="PTHR12714">
    <property type="entry name" value="PROTEIN-S ISOPRENYLCYSTEINE O-METHYLTRANSFERASE"/>
    <property type="match status" value="1"/>
</dbReference>
<feature type="transmembrane region" description="Helical" evidence="5">
    <location>
        <begin position="6"/>
        <end position="24"/>
    </location>
</feature>
<evidence type="ECO:0000256" key="2">
    <source>
        <dbReference type="ARBA" id="ARBA00022692"/>
    </source>
</evidence>
<proteinExistence type="predicted"/>
<dbReference type="InterPro" id="IPR007318">
    <property type="entry name" value="Phopholipid_MeTrfase"/>
</dbReference>
<protein>
    <submittedName>
        <fullName evidence="6">Isoprenylcysteine carboxylmethyltransferase family protein</fullName>
    </submittedName>
</protein>
<feature type="transmembrane region" description="Helical" evidence="5">
    <location>
        <begin position="50"/>
        <end position="70"/>
    </location>
</feature>
<dbReference type="Proteomes" id="UP000823891">
    <property type="component" value="Unassembled WGS sequence"/>
</dbReference>
<dbReference type="Pfam" id="PF04191">
    <property type="entry name" value="PEMT"/>
    <property type="match status" value="1"/>
</dbReference>
<accession>A0A9D2NI45</accession>
<keyword evidence="4 5" id="KW-0472">Membrane</keyword>
<dbReference type="PANTHER" id="PTHR12714:SF9">
    <property type="entry name" value="PROTEIN-S-ISOPRENYLCYSTEINE O-METHYLTRANSFERASE"/>
    <property type="match status" value="1"/>
</dbReference>
<dbReference type="GO" id="GO:0016740">
    <property type="term" value="F:transferase activity"/>
    <property type="evidence" value="ECO:0007669"/>
    <property type="project" value="UniProtKB-ARBA"/>
</dbReference>
<comment type="subcellular location">
    <subcellularLocation>
        <location evidence="1">Endomembrane system</location>
        <topology evidence="1">Multi-pass membrane protein</topology>
    </subcellularLocation>
</comment>
<keyword evidence="3 5" id="KW-1133">Transmembrane helix</keyword>
<evidence type="ECO:0000256" key="1">
    <source>
        <dbReference type="ARBA" id="ARBA00004127"/>
    </source>
</evidence>
<sequence>MLTKIWAISILAAFYFFYIAKMLIQAGQSIKTNQAGKGNKPLKVRIIERIMSLAAILTIIAEIISIFAITPVFPKPVVLLGAVTGIVAVVLFATAVITMKKSWRVGIPEEKTAIVTNGIYRISRNPAFLGFDLLYLSMALMLFNIPLLLCSVWAAVMLHLQILQEEKWLDQMFGEEYRNYSRKVMRYLGRRRQ</sequence>
<evidence type="ECO:0000313" key="6">
    <source>
        <dbReference type="EMBL" id="HJC24355.1"/>
    </source>
</evidence>
<reference evidence="6" key="1">
    <citation type="journal article" date="2021" name="PeerJ">
        <title>Extensive microbial diversity within the chicken gut microbiome revealed by metagenomics and culture.</title>
        <authorList>
            <person name="Gilroy R."/>
            <person name="Ravi A."/>
            <person name="Getino M."/>
            <person name="Pursley I."/>
            <person name="Horton D.L."/>
            <person name="Alikhan N.F."/>
            <person name="Baker D."/>
            <person name="Gharbi K."/>
            <person name="Hall N."/>
            <person name="Watson M."/>
            <person name="Adriaenssens E.M."/>
            <person name="Foster-Nyarko E."/>
            <person name="Jarju S."/>
            <person name="Secka A."/>
            <person name="Antonio M."/>
            <person name="Oren A."/>
            <person name="Chaudhuri R.R."/>
            <person name="La Ragione R."/>
            <person name="Hildebrand F."/>
            <person name="Pallen M.J."/>
        </authorList>
    </citation>
    <scope>NUCLEOTIDE SEQUENCE</scope>
    <source>
        <strain evidence="6">USAMLcec2-132</strain>
    </source>
</reference>
<dbReference type="Gene3D" id="1.20.120.1630">
    <property type="match status" value="1"/>
</dbReference>
<feature type="transmembrane region" description="Helical" evidence="5">
    <location>
        <begin position="133"/>
        <end position="156"/>
    </location>
</feature>
<feature type="transmembrane region" description="Helical" evidence="5">
    <location>
        <begin position="76"/>
        <end position="97"/>
    </location>
</feature>
<dbReference type="GO" id="GO:0012505">
    <property type="term" value="C:endomembrane system"/>
    <property type="evidence" value="ECO:0007669"/>
    <property type="project" value="UniProtKB-SubCell"/>
</dbReference>
<dbReference type="AlphaFoldDB" id="A0A9D2NI45"/>
<dbReference type="EMBL" id="DWWS01000041">
    <property type="protein sequence ID" value="HJC24355.1"/>
    <property type="molecule type" value="Genomic_DNA"/>
</dbReference>
<evidence type="ECO:0000256" key="5">
    <source>
        <dbReference type="SAM" id="Phobius"/>
    </source>
</evidence>
<evidence type="ECO:0000256" key="4">
    <source>
        <dbReference type="ARBA" id="ARBA00023136"/>
    </source>
</evidence>
<organism evidence="6 7">
    <name type="scientific">Candidatus Eisenbergiella merdavium</name>
    <dbReference type="NCBI Taxonomy" id="2838551"/>
    <lineage>
        <taxon>Bacteria</taxon>
        <taxon>Bacillati</taxon>
        <taxon>Bacillota</taxon>
        <taxon>Clostridia</taxon>
        <taxon>Lachnospirales</taxon>
        <taxon>Lachnospiraceae</taxon>
        <taxon>Eisenbergiella</taxon>
    </lineage>
</organism>
<keyword evidence="2 5" id="KW-0812">Transmembrane</keyword>
<gene>
    <name evidence="6" type="ORF">H9761_11705</name>
</gene>
<evidence type="ECO:0000313" key="7">
    <source>
        <dbReference type="Proteomes" id="UP000823891"/>
    </source>
</evidence>
<evidence type="ECO:0000256" key="3">
    <source>
        <dbReference type="ARBA" id="ARBA00022989"/>
    </source>
</evidence>